<dbReference type="Proteomes" id="UP000663891">
    <property type="component" value="Unassembled WGS sequence"/>
</dbReference>
<dbReference type="Gene3D" id="1.20.1070.10">
    <property type="entry name" value="Rhodopsin 7-helix transmembrane proteins"/>
    <property type="match status" value="1"/>
</dbReference>
<dbReference type="Pfam" id="PF00001">
    <property type="entry name" value="7tm_1"/>
    <property type="match status" value="1"/>
</dbReference>
<name>A0A813XGM9_9BILA</name>
<protein>
    <recommendedName>
        <fullName evidence="9">G-protein coupled receptors family 1 profile domain-containing protein</fullName>
    </recommendedName>
</protein>
<dbReference type="InterPro" id="IPR017452">
    <property type="entry name" value="GPCR_Rhodpsn_7TM"/>
</dbReference>
<organism evidence="10 12">
    <name type="scientific">Adineta steineri</name>
    <dbReference type="NCBI Taxonomy" id="433720"/>
    <lineage>
        <taxon>Eukaryota</taxon>
        <taxon>Metazoa</taxon>
        <taxon>Spiralia</taxon>
        <taxon>Gnathifera</taxon>
        <taxon>Rotifera</taxon>
        <taxon>Eurotatoria</taxon>
        <taxon>Bdelloidea</taxon>
        <taxon>Adinetida</taxon>
        <taxon>Adinetidae</taxon>
        <taxon>Adineta</taxon>
    </lineage>
</organism>
<keyword evidence="7" id="KW-0807">Transducer</keyword>
<feature type="transmembrane region" description="Helical" evidence="8">
    <location>
        <begin position="214"/>
        <end position="236"/>
    </location>
</feature>
<feature type="transmembrane region" description="Helical" evidence="8">
    <location>
        <begin position="42"/>
        <end position="60"/>
    </location>
</feature>
<dbReference type="SUPFAM" id="SSF81321">
    <property type="entry name" value="Family A G protein-coupled receptor-like"/>
    <property type="match status" value="1"/>
</dbReference>
<dbReference type="EMBL" id="CAJOAY010004008">
    <property type="protein sequence ID" value="CAF4050579.1"/>
    <property type="molecule type" value="Genomic_DNA"/>
</dbReference>
<evidence type="ECO:0000256" key="8">
    <source>
        <dbReference type="SAM" id="Phobius"/>
    </source>
</evidence>
<evidence type="ECO:0000313" key="11">
    <source>
        <dbReference type="EMBL" id="CAF4050579.1"/>
    </source>
</evidence>
<dbReference type="PANTHER" id="PTHR24243">
    <property type="entry name" value="G-PROTEIN COUPLED RECEPTOR"/>
    <property type="match status" value="1"/>
</dbReference>
<dbReference type="PANTHER" id="PTHR24243:SF230">
    <property type="entry name" value="G-PROTEIN COUPLED RECEPTORS FAMILY 1 PROFILE DOMAIN-CONTAINING PROTEIN"/>
    <property type="match status" value="1"/>
</dbReference>
<dbReference type="PROSITE" id="PS50262">
    <property type="entry name" value="G_PROTEIN_RECEP_F1_2"/>
    <property type="match status" value="1"/>
</dbReference>
<feature type="transmembrane region" description="Helical" evidence="8">
    <location>
        <begin position="151"/>
        <end position="170"/>
    </location>
</feature>
<keyword evidence="2 8" id="KW-0812">Transmembrane</keyword>
<evidence type="ECO:0000256" key="7">
    <source>
        <dbReference type="ARBA" id="ARBA00023224"/>
    </source>
</evidence>
<evidence type="ECO:0000256" key="1">
    <source>
        <dbReference type="ARBA" id="ARBA00004141"/>
    </source>
</evidence>
<evidence type="ECO:0000256" key="5">
    <source>
        <dbReference type="ARBA" id="ARBA00023136"/>
    </source>
</evidence>
<dbReference type="GO" id="GO:0004930">
    <property type="term" value="F:G protein-coupled receptor activity"/>
    <property type="evidence" value="ECO:0007669"/>
    <property type="project" value="UniProtKB-KW"/>
</dbReference>
<keyword evidence="3 8" id="KW-1133">Transmembrane helix</keyword>
<proteinExistence type="predicted"/>
<evidence type="ECO:0000256" key="6">
    <source>
        <dbReference type="ARBA" id="ARBA00023170"/>
    </source>
</evidence>
<comment type="subcellular location">
    <subcellularLocation>
        <location evidence="1">Membrane</location>
        <topology evidence="1">Multi-pass membrane protein</topology>
    </subcellularLocation>
</comment>
<dbReference type="OrthoDB" id="10002760at2759"/>
<feature type="transmembrane region" description="Helical" evidence="8">
    <location>
        <begin position="113"/>
        <end position="131"/>
    </location>
</feature>
<reference evidence="10" key="1">
    <citation type="submission" date="2021-02" db="EMBL/GenBank/DDBJ databases">
        <authorList>
            <person name="Nowell W R."/>
        </authorList>
    </citation>
    <scope>NUCLEOTIDE SEQUENCE</scope>
</reference>
<feature type="transmembrane region" description="Helical" evidence="8">
    <location>
        <begin position="72"/>
        <end position="93"/>
    </location>
</feature>
<evidence type="ECO:0000313" key="12">
    <source>
        <dbReference type="Proteomes" id="UP000663891"/>
    </source>
</evidence>
<accession>A0A813XGM9</accession>
<evidence type="ECO:0000313" key="10">
    <source>
        <dbReference type="EMBL" id="CAF0872881.1"/>
    </source>
</evidence>
<keyword evidence="5 8" id="KW-0472">Membrane</keyword>
<gene>
    <name evidence="11" type="ORF">OKA104_LOCUS32756</name>
    <name evidence="10" type="ORF">VCS650_LOCUS7818</name>
</gene>
<dbReference type="GO" id="GO:0005886">
    <property type="term" value="C:plasma membrane"/>
    <property type="evidence" value="ECO:0007669"/>
    <property type="project" value="TreeGrafter"/>
</dbReference>
<keyword evidence="6" id="KW-0675">Receptor</keyword>
<dbReference type="PRINTS" id="PR00237">
    <property type="entry name" value="GPCRRHODOPSN"/>
</dbReference>
<evidence type="ECO:0000256" key="2">
    <source>
        <dbReference type="ARBA" id="ARBA00022692"/>
    </source>
</evidence>
<sequence length="531" mass="62625">MNWTNYTNDPYDSGLFSSQIEETNPCPNQRAISRPLLFVHNYSLFIFGSVLNILAFIILMQGSLRCHSTFAYLAFLSLSNGLLSLVRFIQWMFAYYLNIQLENYLYTCRFNHFTLDFLTHFSLFTLVCVNIDRARTVTKNRPNTKFSKSTFSMVLIKECIIATILSAYHFHWLVKFGHEVFDGKVSQVICNYDQNRTSPAYFYFITTIYPPFELIIFFCLPLLINMICTFFIVRSLRSRMRTAKRFNPLNRMIINSRQNQFLKRIQQIFSCLIPRTTVKSNIYSCFCFQIQCRRHTQLRLKIGRTKRSLLKYEEENDSIDRQQLSTITNDLLPDIQQITSITATILNKTHRSRRIRDIHLSAMLIVLNILYLIFNLPFNFHQTFTKIIYKNNQDPCVVKFTSLLLDTLQQTYFSTNFFLYVLTNRRFREEFCNTIMKLCTRKQQYRLKKTIQQKQARSFSLIPSTAIISNFNGDYQTTSVLLQPNRDSLISDIELIESSPQQQQQSILTQDENNQLISKLVILDDLTNEHE</sequence>
<evidence type="ECO:0000256" key="4">
    <source>
        <dbReference type="ARBA" id="ARBA00023040"/>
    </source>
</evidence>
<comment type="caution">
    <text evidence="10">The sequence shown here is derived from an EMBL/GenBank/DDBJ whole genome shotgun (WGS) entry which is preliminary data.</text>
</comment>
<evidence type="ECO:0000256" key="3">
    <source>
        <dbReference type="ARBA" id="ARBA00022989"/>
    </source>
</evidence>
<feature type="domain" description="G-protein coupled receptors family 1 profile" evidence="9">
    <location>
        <begin position="51"/>
        <end position="420"/>
    </location>
</feature>
<dbReference type="EMBL" id="CAJNON010000051">
    <property type="protein sequence ID" value="CAF0872881.1"/>
    <property type="molecule type" value="Genomic_DNA"/>
</dbReference>
<evidence type="ECO:0000259" key="9">
    <source>
        <dbReference type="PROSITE" id="PS50262"/>
    </source>
</evidence>
<dbReference type="Proteomes" id="UP000663881">
    <property type="component" value="Unassembled WGS sequence"/>
</dbReference>
<dbReference type="InterPro" id="IPR000276">
    <property type="entry name" value="GPCR_Rhodpsn"/>
</dbReference>
<dbReference type="AlphaFoldDB" id="A0A813XGM9"/>
<feature type="transmembrane region" description="Helical" evidence="8">
    <location>
        <begin position="358"/>
        <end position="378"/>
    </location>
</feature>
<keyword evidence="4" id="KW-0297">G-protein coupled receptor</keyword>